<evidence type="ECO:0000313" key="11">
    <source>
        <dbReference type="EMBL" id="AFL87026.1"/>
    </source>
</evidence>
<keyword evidence="5 8" id="KW-0472">Membrane</keyword>
<feature type="transmembrane region" description="Helical" evidence="8">
    <location>
        <begin position="68"/>
        <end position="88"/>
    </location>
</feature>
<keyword evidence="2" id="KW-1003">Cell membrane</keyword>
<keyword evidence="3 8" id="KW-0812">Transmembrane</keyword>
<sequence length="424" mass="46684">MERSFSSASTTIESTTASPELGGGGHLYPGPDAITMSEHPAKSGPLPSSEEGFDVLEIFVILSRHWRLIAATTAVFAVLGMVATFYMAKRYTANASFLVDQETGGQTGLILYRQSDPTISLLESQAIAAYVLQHTGREIFEKGERPGAMANVPTRSLANRIRSESTASKSAEGLYILSVQDTLPERSVAIANAYLEALQDLGDRMNFESASRTRQFYQTQMESERSELEKAEGDLKAAQERTGLLQPGSQTSLQLSQISQLRSQIVALEVQRSMLQQSATAENPEMIRLNSQLSQLQSTVASLQAKINSPNNQNVATQDLEVSRLQRVVDYHQGLLSSLATQYDRARIQETYRVPRVRVVDRASLPVPKTAPKRGLITVFCTAFGLFLGMVLTGLLVMKDKLSRDPVSSRKLREIRKSLLLRKA</sequence>
<dbReference type="GO" id="GO:0004713">
    <property type="term" value="F:protein tyrosine kinase activity"/>
    <property type="evidence" value="ECO:0007669"/>
    <property type="project" value="TreeGrafter"/>
</dbReference>
<feature type="domain" description="Tyrosine-protein kinase G-rich" evidence="10">
    <location>
        <begin position="320"/>
        <end position="393"/>
    </location>
</feature>
<evidence type="ECO:0000259" key="10">
    <source>
        <dbReference type="Pfam" id="PF13807"/>
    </source>
</evidence>
<evidence type="ECO:0000256" key="4">
    <source>
        <dbReference type="ARBA" id="ARBA00022989"/>
    </source>
</evidence>
<evidence type="ECO:0000256" key="6">
    <source>
        <dbReference type="SAM" id="Coils"/>
    </source>
</evidence>
<accession>I3ZCQ8</accession>
<feature type="region of interest" description="Disordered" evidence="7">
    <location>
        <begin position="1"/>
        <end position="48"/>
    </location>
</feature>
<evidence type="ECO:0000256" key="8">
    <source>
        <dbReference type="SAM" id="Phobius"/>
    </source>
</evidence>
<name>I3ZCQ8_TERRK</name>
<gene>
    <name evidence="11" type="ordered locus">Terro_0689</name>
</gene>
<dbReference type="Pfam" id="PF13807">
    <property type="entry name" value="GNVR"/>
    <property type="match status" value="1"/>
</dbReference>
<dbReference type="STRING" id="926566.Terro_0689"/>
<dbReference type="PANTHER" id="PTHR32309">
    <property type="entry name" value="TYROSINE-PROTEIN KINASE"/>
    <property type="match status" value="1"/>
</dbReference>
<dbReference type="KEGG" id="trs:Terro_0689"/>
<organism evidence="11 12">
    <name type="scientific">Terriglobus roseus (strain DSM 18391 / NRRL B-41598 / KBS 63)</name>
    <dbReference type="NCBI Taxonomy" id="926566"/>
    <lineage>
        <taxon>Bacteria</taxon>
        <taxon>Pseudomonadati</taxon>
        <taxon>Acidobacteriota</taxon>
        <taxon>Terriglobia</taxon>
        <taxon>Terriglobales</taxon>
        <taxon>Acidobacteriaceae</taxon>
        <taxon>Terriglobus</taxon>
    </lineage>
</organism>
<feature type="domain" description="Polysaccharide chain length determinant N-terminal" evidence="9">
    <location>
        <begin position="52"/>
        <end position="131"/>
    </location>
</feature>
<evidence type="ECO:0000259" key="9">
    <source>
        <dbReference type="Pfam" id="PF02706"/>
    </source>
</evidence>
<proteinExistence type="predicted"/>
<dbReference type="AlphaFoldDB" id="I3ZCQ8"/>
<dbReference type="OrthoDB" id="8884120at2"/>
<dbReference type="Pfam" id="PF02706">
    <property type="entry name" value="Wzz"/>
    <property type="match status" value="1"/>
</dbReference>
<keyword evidence="6" id="KW-0175">Coiled coil</keyword>
<dbReference type="InterPro" id="IPR050445">
    <property type="entry name" value="Bact_polysacc_biosynth/exp"/>
</dbReference>
<dbReference type="EMBL" id="CP003379">
    <property type="protein sequence ID" value="AFL87026.1"/>
    <property type="molecule type" value="Genomic_DNA"/>
</dbReference>
<dbReference type="RefSeq" id="WP_014784595.1">
    <property type="nucleotide sequence ID" value="NC_018014.1"/>
</dbReference>
<comment type="subcellular location">
    <subcellularLocation>
        <location evidence="1">Cell membrane</location>
        <topology evidence="1">Multi-pass membrane protein</topology>
    </subcellularLocation>
</comment>
<dbReference type="Proteomes" id="UP000006056">
    <property type="component" value="Chromosome"/>
</dbReference>
<evidence type="ECO:0000256" key="2">
    <source>
        <dbReference type="ARBA" id="ARBA00022475"/>
    </source>
</evidence>
<feature type="coiled-coil region" evidence="6">
    <location>
        <begin position="214"/>
        <end position="306"/>
    </location>
</feature>
<evidence type="ECO:0000256" key="3">
    <source>
        <dbReference type="ARBA" id="ARBA00022692"/>
    </source>
</evidence>
<dbReference type="PANTHER" id="PTHR32309:SF13">
    <property type="entry name" value="FERRIC ENTEROBACTIN TRANSPORT PROTEIN FEPE"/>
    <property type="match status" value="1"/>
</dbReference>
<feature type="transmembrane region" description="Helical" evidence="8">
    <location>
        <begin position="375"/>
        <end position="398"/>
    </location>
</feature>
<evidence type="ECO:0000256" key="7">
    <source>
        <dbReference type="SAM" id="MobiDB-lite"/>
    </source>
</evidence>
<keyword evidence="4 8" id="KW-1133">Transmembrane helix</keyword>
<protein>
    <submittedName>
        <fullName evidence="11">Uncharacterized protein involved in exopolysaccharide biosynthesis</fullName>
    </submittedName>
</protein>
<reference evidence="11 12" key="1">
    <citation type="submission" date="2012-06" db="EMBL/GenBank/DDBJ databases">
        <title>Complete genome of Terriglobus roseus DSM 18391.</title>
        <authorList>
            <consortium name="US DOE Joint Genome Institute (JGI-PGF)"/>
            <person name="Lucas S."/>
            <person name="Copeland A."/>
            <person name="Lapidus A."/>
            <person name="Glavina del Rio T."/>
            <person name="Dalin E."/>
            <person name="Tice H."/>
            <person name="Bruce D."/>
            <person name="Goodwin L."/>
            <person name="Pitluck S."/>
            <person name="Peters L."/>
            <person name="Mikhailova N."/>
            <person name="Munk A.C.C."/>
            <person name="Kyrpides N."/>
            <person name="Mavromatis K."/>
            <person name="Ivanova N."/>
            <person name="Brettin T."/>
            <person name="Detter J.C."/>
            <person name="Han C."/>
            <person name="Larimer F."/>
            <person name="Land M."/>
            <person name="Hauser L."/>
            <person name="Markowitz V."/>
            <person name="Cheng J.-F."/>
            <person name="Hugenholtz P."/>
            <person name="Woyke T."/>
            <person name="Wu D."/>
            <person name="Brambilla E."/>
            <person name="Klenk H.-P."/>
            <person name="Eisen J.A."/>
        </authorList>
    </citation>
    <scope>NUCLEOTIDE SEQUENCE [LARGE SCALE GENOMIC DNA]</scope>
    <source>
        <strain evidence="12">DSM 18391 / NRRL B-41598 / KBS 63</strain>
    </source>
</reference>
<evidence type="ECO:0000256" key="5">
    <source>
        <dbReference type="ARBA" id="ARBA00023136"/>
    </source>
</evidence>
<dbReference type="eggNOG" id="COG3206">
    <property type="taxonomic scope" value="Bacteria"/>
</dbReference>
<dbReference type="InterPro" id="IPR032807">
    <property type="entry name" value="GNVR"/>
</dbReference>
<feature type="compositionally biased region" description="Low complexity" evidence="7">
    <location>
        <begin position="1"/>
        <end position="18"/>
    </location>
</feature>
<evidence type="ECO:0000256" key="1">
    <source>
        <dbReference type="ARBA" id="ARBA00004651"/>
    </source>
</evidence>
<dbReference type="HOGENOM" id="CLU_701942_0_0_0"/>
<evidence type="ECO:0000313" key="12">
    <source>
        <dbReference type="Proteomes" id="UP000006056"/>
    </source>
</evidence>
<keyword evidence="12" id="KW-1185">Reference proteome</keyword>
<dbReference type="GO" id="GO:0005886">
    <property type="term" value="C:plasma membrane"/>
    <property type="evidence" value="ECO:0007669"/>
    <property type="project" value="UniProtKB-SubCell"/>
</dbReference>
<dbReference type="InterPro" id="IPR003856">
    <property type="entry name" value="LPS_length_determ_N"/>
</dbReference>